<dbReference type="InterPro" id="IPR000863">
    <property type="entry name" value="Sulfotransferase_dom"/>
</dbReference>
<organism evidence="4 5">
    <name type="scientific">Alicyclobacillus mengziensis</name>
    <dbReference type="NCBI Taxonomy" id="2931921"/>
    <lineage>
        <taxon>Bacteria</taxon>
        <taxon>Bacillati</taxon>
        <taxon>Bacillota</taxon>
        <taxon>Bacilli</taxon>
        <taxon>Bacillales</taxon>
        <taxon>Alicyclobacillaceae</taxon>
        <taxon>Alicyclobacillus</taxon>
    </lineage>
</organism>
<dbReference type="EMBL" id="CP071182">
    <property type="protein sequence ID" value="QSO46865.1"/>
    <property type="molecule type" value="Genomic_DNA"/>
</dbReference>
<name>A0A9X7Z723_9BACL</name>
<evidence type="ECO:0000256" key="2">
    <source>
        <dbReference type="ARBA" id="ARBA00023180"/>
    </source>
</evidence>
<dbReference type="Pfam" id="PF00685">
    <property type="entry name" value="Sulfotransfer_1"/>
    <property type="match status" value="1"/>
</dbReference>
<evidence type="ECO:0000313" key="4">
    <source>
        <dbReference type="EMBL" id="QSO46865.1"/>
    </source>
</evidence>
<dbReference type="RefSeq" id="WP_206656226.1">
    <property type="nucleotide sequence ID" value="NZ_CP071182.1"/>
</dbReference>
<dbReference type="InterPro" id="IPR037359">
    <property type="entry name" value="NST/OST"/>
</dbReference>
<dbReference type="GO" id="GO:0008146">
    <property type="term" value="F:sulfotransferase activity"/>
    <property type="evidence" value="ECO:0007669"/>
    <property type="project" value="InterPro"/>
</dbReference>
<dbReference type="Proteomes" id="UP000663505">
    <property type="component" value="Chromosome"/>
</dbReference>
<dbReference type="AlphaFoldDB" id="A0A9X7Z723"/>
<keyword evidence="2" id="KW-0325">Glycoprotein</keyword>
<accession>A0A9X7Z723</accession>
<proteinExistence type="predicted"/>
<feature type="domain" description="Sulfotransferase" evidence="3">
    <location>
        <begin position="15"/>
        <end position="236"/>
    </location>
</feature>
<protein>
    <submittedName>
        <fullName evidence="4">Sulfotransferase</fullName>
    </submittedName>
</protein>
<evidence type="ECO:0000256" key="1">
    <source>
        <dbReference type="ARBA" id="ARBA00022679"/>
    </source>
</evidence>
<dbReference type="InterPro" id="IPR027417">
    <property type="entry name" value="P-loop_NTPase"/>
</dbReference>
<keyword evidence="1" id="KW-0808">Transferase</keyword>
<dbReference type="Gene3D" id="3.40.50.300">
    <property type="entry name" value="P-loop containing nucleotide triphosphate hydrolases"/>
    <property type="match status" value="1"/>
</dbReference>
<dbReference type="PANTHER" id="PTHR10605:SF56">
    <property type="entry name" value="BIFUNCTIONAL HEPARAN SULFATE N-DEACETYLASE_N-SULFOTRANSFERASE"/>
    <property type="match status" value="1"/>
</dbReference>
<dbReference type="PANTHER" id="PTHR10605">
    <property type="entry name" value="HEPARAN SULFATE SULFOTRANSFERASE"/>
    <property type="match status" value="1"/>
</dbReference>
<evidence type="ECO:0000259" key="3">
    <source>
        <dbReference type="Pfam" id="PF00685"/>
    </source>
</evidence>
<evidence type="ECO:0000313" key="5">
    <source>
        <dbReference type="Proteomes" id="UP000663505"/>
    </source>
</evidence>
<dbReference type="KEGG" id="afx:JZ786_20910"/>
<dbReference type="SUPFAM" id="SSF52540">
    <property type="entry name" value="P-loop containing nucleoside triphosphate hydrolases"/>
    <property type="match status" value="1"/>
</dbReference>
<reference evidence="4 5" key="1">
    <citation type="submission" date="2021-02" db="EMBL/GenBank/DDBJ databases">
        <title>Alicyclobacillus curvatus sp. nov. and Alicyclobacillus mengziensis sp. nov., two acidophilic bacteria isolated from acid mine drainage.</title>
        <authorList>
            <person name="Huang Y."/>
        </authorList>
    </citation>
    <scope>NUCLEOTIDE SEQUENCE [LARGE SCALE GENOMIC DNA]</scope>
    <source>
        <strain evidence="4 5">S30H14</strain>
    </source>
</reference>
<gene>
    <name evidence="4" type="ORF">JZ786_20910</name>
</gene>
<sequence length="316" mass="36682">MLCRRERNTIPSVPNLFIAGSAKAGTSSLYHYLSQHPDVYMSAIKEPHYLCSHHFPPEFTGPGDEGFSSNIARTRDAYMELFRNTGGAQVVGDASVYYLYYPDTAERIKAWNSDAKVIIILRNPVDRAFSAYSHTVRDGRESLSFEAALLAENERKLTGYQPLWWYRDVGMYSKQVKRYLDVFDSRHVRILLYEDLRNMDHVLSEVFSFLNIRQDVSIDTSIRHNSSGIPRSRWLYNFFARPNLIKNALKPFLPKRLRQRLGHKAKNMTLQHLTLRAETRYQLLKEYRDDIAALESLINRDLSHWIVQDTLGVKSS</sequence>
<keyword evidence="5" id="KW-1185">Reference proteome</keyword>